<organism evidence="7">
    <name type="scientific">uncultured Sulfurovum sp</name>
    <dbReference type="NCBI Taxonomy" id="269237"/>
    <lineage>
        <taxon>Bacteria</taxon>
        <taxon>Pseudomonadati</taxon>
        <taxon>Campylobacterota</taxon>
        <taxon>Epsilonproteobacteria</taxon>
        <taxon>Campylobacterales</taxon>
        <taxon>Sulfurovaceae</taxon>
        <taxon>Sulfurovum</taxon>
        <taxon>environmental samples</taxon>
    </lineage>
</organism>
<dbReference type="PANTHER" id="PTHR11878:SF65">
    <property type="entry name" value="NA_CA-EXCHANGE PROTEIN, ISOFORM G"/>
    <property type="match status" value="1"/>
</dbReference>
<sequence>TDFDYRDNHVEDDLTIDVSGLEKLEGDSGETEFIIPIKLNKVAPKGGVTIEYIASGDQVYKNDFADLQVAEFFAEDPNGSIGGSTANDTLEVPNPNAYHVHLHEIGTPEVIEGNEGETTTLEFEVELNKKAPVGGVTVQVSTKNLTATEGEDFTRNTSSVYFAPGEQVVNISYTINGDDTFEEDETFEVTIHDPINAVLHGSHTIVTGTILNDDEDQSTGIYDQSNTSYKRYYFFWSIFKYSYWKYSKYYSDKYSSYEEYYIKKLNKTPNEKYPLITRKSAKNQKTVSTNKPVNNKVAKQHKTDELVPLTIKIPEGETEGKISIYVQGDTSYESNEPFTLSLSTEDDATFINTDESKVSSTKSTRKRQRASFKSSSSKTNFNKGESNKKDIIVIIINDDRVPVAKIAEYRFDCLSRNKYQDYSSIGNHISTTLTSVKRPNSTIMCNAIDGYSVSGLTITDQAEYHEDNGTISFWMYDSGGVDSVEKAVSKGTFNIGFNPLTATTGNVQVQLADGTNINSTRVYNSANPEWIFVTVTYATGDKVKLYMDGVLEGEANYDGSFDNASNINVAAYSGYFDEFYMFDRDMSVDEINSLYAQQLSNTNLDGSPRDCACVDLGPTLVGEYRFDSCYWTGASGEVLDSSGYNQHLTALNGVQPQIDGKILNAPVFDFNQTQIQGTVDMPFSNEVTINTWIKTTENQAPGGEYVRLVELSRTGNFDYSTTLAYNTNGSSIRGWTTNEDNNRSATVTYDLGANGIHDGQWHMLTLTYSPGTISLYVDGDLKHTDATNIGDIADVKQINIGSYFNNNHHFNGSIDETLISDVALTATEIESIYTYTNDGKNWDGTDRNTSACSYSGISINDMAQREGDNGITKFDFTVSIDTAYPVNTSVSYVLHDGTATVADNDYIDDTQVITFLANDTTAQTISVDVVGDMTIEPNETFTVELVNPVLLTLTDGEGVGTIVNDDAPTFTIERNVIGDKYPPEKMLYEYKREFYTQLSNTDFDYSIVSYDSDQTLNKEYPLENVTLKVELYDQNSTNNDLLYQEYIYWDHNESRKKIDAANSYVNDLIIDRVTRNAQFQVSCLLDENGSLYYGDHRANFENTLTTNNLHNGRGYSDDFAIRPLAFDINITDTSTYGNSEYKSNRNNDKVSLASEYAYEIHTQAVKSPNALANYYKTISPKELNVTLSFDETNTTNCADSSDIDFINTGKFNKLFSNGQVSHDFSHYNVGNYHFEIQDINWTSTDKDKDENITLDGCIRNSVSNTLTNGMYGCNIGSNVNTDFNNVAIEFEAYEFNLTNTTLKNINDSGEKYVYMGDLNLSYQQMGVELFTDVIAQGKNHTKLTNFTDSCVAKNVPLNLNYMISTDSEDNVPSYSDILTREGTSQSFKRIILLNDINPSEAEVTHLDTEFNVPATAFLNTNEGNSSIRILYNVDKNLSETMNPIDVNFLTIDANATESEAKREGEDNIAVEADNTGIIADTIINGNSERKFYFTRVAPDMENYPESYDLNQSTPLSVEIFCDLNRTWCADMVPSSIGLNSKHTKYGWYTARNHVTPIDGTITQLVAQKHRDYVLDISPDITINPTDTNLSINRGRYADVMTSYNGNALNNDATASVGVTVIIRPSPWLRYHDDPTREGDPFYNVIYKNNNFGTISGIGQSGHGIDIQANDKEPKRLSW</sequence>
<dbReference type="GO" id="GO:0030001">
    <property type="term" value="P:metal ion transport"/>
    <property type="evidence" value="ECO:0007669"/>
    <property type="project" value="TreeGrafter"/>
</dbReference>
<dbReference type="PANTHER" id="PTHR11878">
    <property type="entry name" value="SODIUM/CALCIUM EXCHANGER"/>
    <property type="match status" value="1"/>
</dbReference>
<feature type="region of interest" description="Disordered" evidence="5">
    <location>
        <begin position="355"/>
        <end position="381"/>
    </location>
</feature>
<dbReference type="Gene3D" id="2.60.40.2030">
    <property type="match status" value="2"/>
</dbReference>
<gene>
    <name evidence="7" type="ORF">HELGO_WM19800</name>
</gene>
<feature type="domain" description="Calx-beta" evidence="6">
    <location>
        <begin position="308"/>
        <end position="353"/>
    </location>
</feature>
<dbReference type="InterPro" id="IPR003644">
    <property type="entry name" value="Calx_beta"/>
</dbReference>
<dbReference type="Gene3D" id="2.60.120.200">
    <property type="match status" value="2"/>
</dbReference>
<keyword evidence="4" id="KW-0813">Transport</keyword>
<feature type="compositionally biased region" description="Low complexity" evidence="5">
    <location>
        <begin position="371"/>
        <end position="381"/>
    </location>
</feature>
<accession>A0A6S6TAA2</accession>
<evidence type="ECO:0000256" key="5">
    <source>
        <dbReference type="SAM" id="MobiDB-lite"/>
    </source>
</evidence>
<protein>
    <recommendedName>
        <fullName evidence="6">Calx-beta domain-containing protein</fullName>
    </recommendedName>
</protein>
<evidence type="ECO:0000256" key="1">
    <source>
        <dbReference type="ARBA" id="ARBA00022729"/>
    </source>
</evidence>
<dbReference type="InterPro" id="IPR038081">
    <property type="entry name" value="CalX-like_sf"/>
</dbReference>
<dbReference type="Pfam" id="PF13385">
    <property type="entry name" value="Laminin_G_3"/>
    <property type="match status" value="2"/>
</dbReference>
<dbReference type="SUPFAM" id="SSF49899">
    <property type="entry name" value="Concanavalin A-like lectins/glucanases"/>
    <property type="match status" value="2"/>
</dbReference>
<reference evidence="7" key="1">
    <citation type="submission" date="2020-01" db="EMBL/GenBank/DDBJ databases">
        <authorList>
            <person name="Meier V. D."/>
            <person name="Meier V D."/>
        </authorList>
    </citation>
    <scope>NUCLEOTIDE SEQUENCE</scope>
    <source>
        <strain evidence="7">HLG_WM_MAG_03</strain>
    </source>
</reference>
<evidence type="ECO:0000256" key="4">
    <source>
        <dbReference type="ARBA" id="ARBA00023065"/>
    </source>
</evidence>
<dbReference type="InterPro" id="IPR051171">
    <property type="entry name" value="CaCA"/>
</dbReference>
<dbReference type="Pfam" id="PF03160">
    <property type="entry name" value="Calx-beta"/>
    <property type="match status" value="3"/>
</dbReference>
<feature type="domain" description="Calx-beta" evidence="6">
    <location>
        <begin position="876"/>
        <end position="950"/>
    </location>
</feature>
<name>A0A6S6TAA2_9BACT</name>
<keyword evidence="2" id="KW-0677">Repeat</keyword>
<evidence type="ECO:0000259" key="6">
    <source>
        <dbReference type="Pfam" id="PF03160"/>
    </source>
</evidence>
<evidence type="ECO:0000256" key="3">
    <source>
        <dbReference type="ARBA" id="ARBA00022837"/>
    </source>
</evidence>
<dbReference type="EMBL" id="CACVAR010000278">
    <property type="protein sequence ID" value="CAA6817752.1"/>
    <property type="molecule type" value="Genomic_DNA"/>
</dbReference>
<keyword evidence="3" id="KW-0106">Calcium</keyword>
<proteinExistence type="predicted"/>
<dbReference type="SUPFAM" id="SSF141072">
    <property type="entry name" value="CalX-like"/>
    <property type="match status" value="3"/>
</dbReference>
<dbReference type="GO" id="GO:0007154">
    <property type="term" value="P:cell communication"/>
    <property type="evidence" value="ECO:0007669"/>
    <property type="project" value="InterPro"/>
</dbReference>
<keyword evidence="4" id="KW-0406">Ion transport</keyword>
<feature type="domain" description="Calx-beta" evidence="6">
    <location>
        <begin position="114"/>
        <end position="194"/>
    </location>
</feature>
<dbReference type="GO" id="GO:0016020">
    <property type="term" value="C:membrane"/>
    <property type="evidence" value="ECO:0007669"/>
    <property type="project" value="InterPro"/>
</dbReference>
<dbReference type="InterPro" id="IPR013320">
    <property type="entry name" value="ConA-like_dom_sf"/>
</dbReference>
<keyword evidence="1" id="KW-0732">Signal</keyword>
<evidence type="ECO:0000313" key="7">
    <source>
        <dbReference type="EMBL" id="CAA6817752.1"/>
    </source>
</evidence>
<feature type="non-terminal residue" evidence="7">
    <location>
        <position position="1"/>
    </location>
</feature>
<evidence type="ECO:0000256" key="2">
    <source>
        <dbReference type="ARBA" id="ARBA00022737"/>
    </source>
</evidence>